<evidence type="ECO:0000313" key="2">
    <source>
        <dbReference type="Proteomes" id="UP000828390"/>
    </source>
</evidence>
<sequence length="68" mass="7580">MNIPEAKDENKISLAKAVRLILKTHTEVDLQPIDIVALHRIPTKRGHICPVLCNATTLRNLPSCGREL</sequence>
<evidence type="ECO:0000313" key="1">
    <source>
        <dbReference type="EMBL" id="KAH3702176.1"/>
    </source>
</evidence>
<dbReference type="AlphaFoldDB" id="A0A9D3YPH4"/>
<name>A0A9D3YPH4_DREPO</name>
<organism evidence="1 2">
    <name type="scientific">Dreissena polymorpha</name>
    <name type="common">Zebra mussel</name>
    <name type="synonym">Mytilus polymorpha</name>
    <dbReference type="NCBI Taxonomy" id="45954"/>
    <lineage>
        <taxon>Eukaryota</taxon>
        <taxon>Metazoa</taxon>
        <taxon>Spiralia</taxon>
        <taxon>Lophotrochozoa</taxon>
        <taxon>Mollusca</taxon>
        <taxon>Bivalvia</taxon>
        <taxon>Autobranchia</taxon>
        <taxon>Heteroconchia</taxon>
        <taxon>Euheterodonta</taxon>
        <taxon>Imparidentia</taxon>
        <taxon>Neoheterodontei</taxon>
        <taxon>Myida</taxon>
        <taxon>Dreissenoidea</taxon>
        <taxon>Dreissenidae</taxon>
        <taxon>Dreissena</taxon>
    </lineage>
</organism>
<gene>
    <name evidence="1" type="ORF">DPMN_077181</name>
</gene>
<comment type="caution">
    <text evidence="1">The sequence shown here is derived from an EMBL/GenBank/DDBJ whole genome shotgun (WGS) entry which is preliminary data.</text>
</comment>
<dbReference type="Proteomes" id="UP000828390">
    <property type="component" value="Unassembled WGS sequence"/>
</dbReference>
<accession>A0A9D3YPH4</accession>
<dbReference type="EMBL" id="JAIWYP010000015">
    <property type="protein sequence ID" value="KAH3702176.1"/>
    <property type="molecule type" value="Genomic_DNA"/>
</dbReference>
<proteinExistence type="predicted"/>
<keyword evidence="2" id="KW-1185">Reference proteome</keyword>
<protein>
    <submittedName>
        <fullName evidence="1">Uncharacterized protein</fullName>
    </submittedName>
</protein>
<reference evidence="1" key="2">
    <citation type="submission" date="2020-11" db="EMBL/GenBank/DDBJ databases">
        <authorList>
            <person name="McCartney M.A."/>
            <person name="Auch B."/>
            <person name="Kono T."/>
            <person name="Mallez S."/>
            <person name="Becker A."/>
            <person name="Gohl D.M."/>
            <person name="Silverstein K.A.T."/>
            <person name="Koren S."/>
            <person name="Bechman K.B."/>
            <person name="Herman A."/>
            <person name="Abrahante J.E."/>
            <person name="Garbe J."/>
        </authorList>
    </citation>
    <scope>NUCLEOTIDE SEQUENCE</scope>
    <source>
        <strain evidence="1">Duluth1</strain>
        <tissue evidence="1">Whole animal</tissue>
    </source>
</reference>
<reference evidence="1" key="1">
    <citation type="journal article" date="2019" name="bioRxiv">
        <title>The Genome of the Zebra Mussel, Dreissena polymorpha: A Resource for Invasive Species Research.</title>
        <authorList>
            <person name="McCartney M.A."/>
            <person name="Auch B."/>
            <person name="Kono T."/>
            <person name="Mallez S."/>
            <person name="Zhang Y."/>
            <person name="Obille A."/>
            <person name="Becker A."/>
            <person name="Abrahante J.E."/>
            <person name="Garbe J."/>
            <person name="Badalamenti J.P."/>
            <person name="Herman A."/>
            <person name="Mangelson H."/>
            <person name="Liachko I."/>
            <person name="Sullivan S."/>
            <person name="Sone E.D."/>
            <person name="Koren S."/>
            <person name="Silverstein K.A.T."/>
            <person name="Beckman K.B."/>
            <person name="Gohl D.M."/>
        </authorList>
    </citation>
    <scope>NUCLEOTIDE SEQUENCE</scope>
    <source>
        <strain evidence="1">Duluth1</strain>
        <tissue evidence="1">Whole animal</tissue>
    </source>
</reference>